<organism evidence="1 2">
    <name type="scientific">Devosia elaeis</name>
    <dbReference type="NCBI Taxonomy" id="1770058"/>
    <lineage>
        <taxon>Bacteria</taxon>
        <taxon>Pseudomonadati</taxon>
        <taxon>Pseudomonadota</taxon>
        <taxon>Alphaproteobacteria</taxon>
        <taxon>Hyphomicrobiales</taxon>
        <taxon>Devosiaceae</taxon>
        <taxon>Devosia</taxon>
    </lineage>
</organism>
<sequence>MQADLSDPPFIALIDDDHHSAHLLTRMLAAQGAPAIRHFETAEAGAAALAAILGDHQATWPGLVIVDLKAHSGANLDFAARHHAMLRQKGVPLAVMAPPLDRAGRQLLHDAGVAAVFFRQPELDAYRREAAAIVDFWARQQRLDAIGM</sequence>
<evidence type="ECO:0000313" key="1">
    <source>
        <dbReference type="EMBL" id="OAM78030.1"/>
    </source>
</evidence>
<dbReference type="Gene3D" id="3.40.50.2300">
    <property type="match status" value="1"/>
</dbReference>
<proteinExistence type="predicted"/>
<name>A0A178HZX6_9HYPH</name>
<dbReference type="SUPFAM" id="SSF52172">
    <property type="entry name" value="CheY-like"/>
    <property type="match status" value="1"/>
</dbReference>
<dbReference type="EMBL" id="LVVY01000074">
    <property type="protein sequence ID" value="OAM78030.1"/>
    <property type="molecule type" value="Genomic_DNA"/>
</dbReference>
<dbReference type="AlphaFoldDB" id="A0A178HZX6"/>
<evidence type="ECO:0008006" key="3">
    <source>
        <dbReference type="Google" id="ProtNLM"/>
    </source>
</evidence>
<gene>
    <name evidence="1" type="ORF">A3840_07725</name>
</gene>
<keyword evidence="2" id="KW-1185">Reference proteome</keyword>
<evidence type="ECO:0000313" key="2">
    <source>
        <dbReference type="Proteomes" id="UP000078389"/>
    </source>
</evidence>
<reference evidence="1 2" key="1">
    <citation type="submission" date="2016-03" db="EMBL/GenBank/DDBJ databases">
        <title>Genome sequencing of Devosia sp. S37.</title>
        <authorList>
            <person name="Mohd Nor M."/>
        </authorList>
    </citation>
    <scope>NUCLEOTIDE SEQUENCE [LARGE SCALE GENOMIC DNA]</scope>
    <source>
        <strain evidence="1 2">S37</strain>
    </source>
</reference>
<accession>A0A178HZX6</accession>
<comment type="caution">
    <text evidence="1">The sequence shown here is derived from an EMBL/GenBank/DDBJ whole genome shotgun (WGS) entry which is preliminary data.</text>
</comment>
<dbReference type="RefSeq" id="WP_067454368.1">
    <property type="nucleotide sequence ID" value="NZ_LVVY01000074.1"/>
</dbReference>
<dbReference type="OrthoDB" id="7960398at2"/>
<dbReference type="Proteomes" id="UP000078389">
    <property type="component" value="Unassembled WGS sequence"/>
</dbReference>
<dbReference type="InterPro" id="IPR011006">
    <property type="entry name" value="CheY-like_superfamily"/>
</dbReference>
<protein>
    <recommendedName>
        <fullName evidence="3">Response regulatory domain-containing protein</fullName>
    </recommendedName>
</protein>